<gene>
    <name evidence="1" type="ORF">SAMN04488505_102268</name>
</gene>
<sequence length="301" mass="33789">MRKIKRLLSIFTHSVYKSRKTQQADLLLLGKILSRQNKALQQVSNLAETEFRVFSQTGDDGIIQYLISKADITDHTFVEFGVENYIESNTRFLLVNDNWSGLVIDGSEKHINFIKTDDICYQHDLSTLCAFITSENINELISSGGISGEIGLLSIDIDGNDYWIWKAINVVSPTIVIVEYNSVLGSERAITVPYNPDFIRTKAHYSNLYFGTSLKALCLLAEEKGYAFVGSNSVGTNAYFVKKERLGSLVPRSAEEGYVQSKFRESRDVNGNLTYLSGKHRYNLIKGLPVYNVITGQVEAL</sequence>
<name>A0A1H7Q672_9BACT</name>
<dbReference type="EMBL" id="FOBB01000002">
    <property type="protein sequence ID" value="SEL43661.1"/>
    <property type="molecule type" value="Genomic_DNA"/>
</dbReference>
<dbReference type="STRING" id="573321.SAMN04488505_102268"/>
<reference evidence="1 2" key="1">
    <citation type="submission" date="2016-10" db="EMBL/GenBank/DDBJ databases">
        <authorList>
            <person name="de Groot N.N."/>
        </authorList>
    </citation>
    <scope>NUCLEOTIDE SEQUENCE [LARGE SCALE GENOMIC DNA]</scope>
    <source>
        <strain evidence="1 2">DSM 21039</strain>
    </source>
</reference>
<keyword evidence="2" id="KW-1185">Reference proteome</keyword>
<evidence type="ECO:0000313" key="1">
    <source>
        <dbReference type="EMBL" id="SEL43661.1"/>
    </source>
</evidence>
<dbReference type="Proteomes" id="UP000198984">
    <property type="component" value="Unassembled WGS sequence"/>
</dbReference>
<dbReference type="RefSeq" id="WP_238386533.1">
    <property type="nucleotide sequence ID" value="NZ_FOBB01000002.1"/>
</dbReference>
<protein>
    <submittedName>
        <fullName evidence="1">Uncharacterized protein</fullName>
    </submittedName>
</protein>
<accession>A0A1H7Q672</accession>
<evidence type="ECO:0000313" key="2">
    <source>
        <dbReference type="Proteomes" id="UP000198984"/>
    </source>
</evidence>
<dbReference type="AlphaFoldDB" id="A0A1H7Q672"/>
<proteinExistence type="predicted"/>
<organism evidence="1 2">
    <name type="scientific">Chitinophaga rupis</name>
    <dbReference type="NCBI Taxonomy" id="573321"/>
    <lineage>
        <taxon>Bacteria</taxon>
        <taxon>Pseudomonadati</taxon>
        <taxon>Bacteroidota</taxon>
        <taxon>Chitinophagia</taxon>
        <taxon>Chitinophagales</taxon>
        <taxon>Chitinophagaceae</taxon>
        <taxon>Chitinophaga</taxon>
    </lineage>
</organism>